<evidence type="ECO:0000313" key="3">
    <source>
        <dbReference type="EMBL" id="BBX75169.1"/>
    </source>
</evidence>
<evidence type="ECO:0000313" key="4">
    <source>
        <dbReference type="Proteomes" id="UP000467236"/>
    </source>
</evidence>
<dbReference type="InterPro" id="IPR012338">
    <property type="entry name" value="Beta-lactam/transpept-like"/>
</dbReference>
<dbReference type="KEGG" id="mshj:MSHI_30750"/>
<dbReference type="InterPro" id="IPR001466">
    <property type="entry name" value="Beta-lactam-related"/>
</dbReference>
<dbReference type="PANTHER" id="PTHR46825:SF12">
    <property type="entry name" value="PENICILLIN-BINDING PROTEIN 4"/>
    <property type="match status" value="1"/>
</dbReference>
<dbReference type="InterPro" id="IPR050491">
    <property type="entry name" value="AmpC-like"/>
</dbReference>
<dbReference type="Proteomes" id="UP000467236">
    <property type="component" value="Chromosome"/>
</dbReference>
<name>A0A7I7MVD4_9MYCO</name>
<evidence type="ECO:0000259" key="2">
    <source>
        <dbReference type="Pfam" id="PF00144"/>
    </source>
</evidence>
<proteinExistence type="predicted"/>
<gene>
    <name evidence="3" type="primary">ampC</name>
    <name evidence="3" type="ORF">MSHI_30750</name>
</gene>
<protein>
    <submittedName>
        <fullName evidence="3">Serine hydrolase</fullName>
    </submittedName>
</protein>
<keyword evidence="1" id="KW-0732">Signal</keyword>
<accession>A0A7I7MVD4</accession>
<feature type="chain" id="PRO_5038883356" evidence="1">
    <location>
        <begin position="25"/>
        <end position="425"/>
    </location>
</feature>
<dbReference type="GO" id="GO:0016787">
    <property type="term" value="F:hydrolase activity"/>
    <property type="evidence" value="ECO:0007669"/>
    <property type="project" value="UniProtKB-KW"/>
</dbReference>
<reference evidence="3 4" key="1">
    <citation type="journal article" date="2019" name="Emerg. Microbes Infect.">
        <title>Comprehensive subspecies identification of 175 nontuberculous mycobacteria species based on 7547 genomic profiles.</title>
        <authorList>
            <person name="Matsumoto Y."/>
            <person name="Kinjo T."/>
            <person name="Motooka D."/>
            <person name="Nabeya D."/>
            <person name="Jung N."/>
            <person name="Uechi K."/>
            <person name="Horii T."/>
            <person name="Iida T."/>
            <person name="Fujita J."/>
            <person name="Nakamura S."/>
        </authorList>
    </citation>
    <scope>NUCLEOTIDE SEQUENCE [LARGE SCALE GENOMIC DNA]</scope>
    <source>
        <strain evidence="3 4">JCM 14233</strain>
    </source>
</reference>
<keyword evidence="3" id="KW-0378">Hydrolase</keyword>
<dbReference type="AlphaFoldDB" id="A0A7I7MVD4"/>
<dbReference type="PANTHER" id="PTHR46825">
    <property type="entry name" value="D-ALANYL-D-ALANINE-CARBOXYPEPTIDASE/ENDOPEPTIDASE AMPH"/>
    <property type="match status" value="1"/>
</dbReference>
<dbReference type="Pfam" id="PF00144">
    <property type="entry name" value="Beta-lactamase"/>
    <property type="match status" value="1"/>
</dbReference>
<dbReference type="Gene3D" id="3.40.710.10">
    <property type="entry name" value="DD-peptidase/beta-lactamase superfamily"/>
    <property type="match status" value="1"/>
</dbReference>
<evidence type="ECO:0000256" key="1">
    <source>
        <dbReference type="SAM" id="SignalP"/>
    </source>
</evidence>
<feature type="signal peptide" evidence="1">
    <location>
        <begin position="1"/>
        <end position="24"/>
    </location>
</feature>
<dbReference type="EMBL" id="AP022575">
    <property type="protein sequence ID" value="BBX75169.1"/>
    <property type="molecule type" value="Genomic_DNA"/>
</dbReference>
<keyword evidence="4" id="KW-1185">Reference proteome</keyword>
<organism evidence="3 4">
    <name type="scientific">Mycobacterium shinjukuense</name>
    <dbReference type="NCBI Taxonomy" id="398694"/>
    <lineage>
        <taxon>Bacteria</taxon>
        <taxon>Bacillati</taxon>
        <taxon>Actinomycetota</taxon>
        <taxon>Actinomycetes</taxon>
        <taxon>Mycobacteriales</taxon>
        <taxon>Mycobacteriaceae</taxon>
        <taxon>Mycobacterium</taxon>
    </lineage>
</organism>
<sequence>MRVRTLVKAMAAVTAALLGAVTGAGVGAPPAAGAPKTGQPPADFASWIEGEMHSAQIPGASVAVVKNYRVEWAAGFGLADVHTGRKVNTDTPFQIASVSKPIAAIAIIESFFDHGVSLTAPFAPIRFPDGSMWTVPNTYSRPVTAQGLLSHTAGIAAFHYSGLEPGQVLPTLAQELNGQPPATTPPITVATEPGTRWEYAPGGYTMLQAAVEQQNDWRPFERIVDEYVLDKIPGLRNSSFAAPPSAALADRLAVPYLPDGSALPGGARVFTAKASGSMVSTPIDMARIMIAFQEALAGWPSPIPGSVARAMMTRQPARMPDGHCLSTAEPNTAACIAPWGLGFDVNMDATFMDHIPDDRPTGDWFGHSGFNSGYLSFFLASKTGGNGLVVMINAAPADMATSDIPELPFVTEVIKRIANDQNWRN</sequence>
<feature type="domain" description="Beta-lactamase-related" evidence="2">
    <location>
        <begin position="44"/>
        <end position="397"/>
    </location>
</feature>
<dbReference type="SUPFAM" id="SSF56601">
    <property type="entry name" value="beta-lactamase/transpeptidase-like"/>
    <property type="match status" value="1"/>
</dbReference>